<organism evidence="1 2">
    <name type="scientific">Dryococelus australis</name>
    <dbReference type="NCBI Taxonomy" id="614101"/>
    <lineage>
        <taxon>Eukaryota</taxon>
        <taxon>Metazoa</taxon>
        <taxon>Ecdysozoa</taxon>
        <taxon>Arthropoda</taxon>
        <taxon>Hexapoda</taxon>
        <taxon>Insecta</taxon>
        <taxon>Pterygota</taxon>
        <taxon>Neoptera</taxon>
        <taxon>Polyneoptera</taxon>
        <taxon>Phasmatodea</taxon>
        <taxon>Verophasmatodea</taxon>
        <taxon>Anareolatae</taxon>
        <taxon>Phasmatidae</taxon>
        <taxon>Eurycanthinae</taxon>
        <taxon>Dryococelus</taxon>
    </lineage>
</organism>
<protein>
    <submittedName>
        <fullName evidence="1">Uncharacterized protein</fullName>
    </submittedName>
</protein>
<gene>
    <name evidence="1" type="ORF">PR048_025562</name>
</gene>
<keyword evidence="2" id="KW-1185">Reference proteome</keyword>
<comment type="caution">
    <text evidence="1">The sequence shown here is derived from an EMBL/GenBank/DDBJ whole genome shotgun (WGS) entry which is preliminary data.</text>
</comment>
<proteinExistence type="predicted"/>
<dbReference type="Proteomes" id="UP001159363">
    <property type="component" value="Chromosome 9"/>
</dbReference>
<reference evidence="1 2" key="1">
    <citation type="submission" date="2023-02" db="EMBL/GenBank/DDBJ databases">
        <title>LHISI_Scaffold_Assembly.</title>
        <authorList>
            <person name="Stuart O.P."/>
            <person name="Cleave R."/>
            <person name="Magrath M.J.L."/>
            <person name="Mikheyev A.S."/>
        </authorList>
    </citation>
    <scope>NUCLEOTIDE SEQUENCE [LARGE SCALE GENOMIC DNA]</scope>
    <source>
        <strain evidence="1">Daus_M_001</strain>
        <tissue evidence="1">Leg muscle</tissue>
    </source>
</reference>
<accession>A0ABQ9GRM8</accession>
<evidence type="ECO:0000313" key="1">
    <source>
        <dbReference type="EMBL" id="KAJ8874696.1"/>
    </source>
</evidence>
<evidence type="ECO:0000313" key="2">
    <source>
        <dbReference type="Proteomes" id="UP001159363"/>
    </source>
</evidence>
<dbReference type="EMBL" id="JARBHB010000010">
    <property type="protein sequence ID" value="KAJ8874696.1"/>
    <property type="molecule type" value="Genomic_DNA"/>
</dbReference>
<sequence length="96" mass="10266">MPGPIVVLIGADVAVEIWYGNRAILSTGVVAVDTLFGWILISSAKKPPITCCSTNLPTTFTMTPVTTGDVTDLWRLEAIDITGPAEENSDMKRLST</sequence>
<name>A0ABQ9GRM8_9NEOP</name>